<evidence type="ECO:0000256" key="3">
    <source>
        <dbReference type="ARBA" id="ARBA00022516"/>
    </source>
</evidence>
<keyword evidence="3 10" id="KW-0444">Lipid biosynthesis</keyword>
<dbReference type="STRING" id="1249552.PS2015_1506"/>
<dbReference type="Gene3D" id="3.40.718.10">
    <property type="entry name" value="Isopropylmalate Dehydrogenase"/>
    <property type="match status" value="1"/>
</dbReference>
<accession>A0A0S2KDI0</accession>
<evidence type="ECO:0000256" key="2">
    <source>
        <dbReference type="ARBA" id="ARBA00022490"/>
    </source>
</evidence>
<dbReference type="PANTHER" id="PTHR30100">
    <property type="entry name" value="FATTY ACID/PHOSPHOLIPID SYNTHESIS PROTEIN PLSX"/>
    <property type="match status" value="1"/>
</dbReference>
<evidence type="ECO:0000256" key="9">
    <source>
        <dbReference type="ARBA" id="ARBA00046608"/>
    </source>
</evidence>
<keyword evidence="7 10" id="KW-1208">Phospholipid metabolism</keyword>
<proteinExistence type="inferred from homology"/>
<dbReference type="EMBL" id="CP013189">
    <property type="protein sequence ID" value="ALO46163.1"/>
    <property type="molecule type" value="Genomic_DNA"/>
</dbReference>
<comment type="subunit">
    <text evidence="9 10">Homodimer. Probably interacts with PlsY.</text>
</comment>
<evidence type="ECO:0000256" key="1">
    <source>
        <dbReference type="ARBA" id="ARBA00001232"/>
    </source>
</evidence>
<dbReference type="GO" id="GO:0008654">
    <property type="term" value="P:phospholipid biosynthetic process"/>
    <property type="evidence" value="ECO:0007669"/>
    <property type="project" value="UniProtKB-KW"/>
</dbReference>
<keyword evidence="2 10" id="KW-0963">Cytoplasm</keyword>
<evidence type="ECO:0000313" key="11">
    <source>
        <dbReference type="EMBL" id="ALO46163.1"/>
    </source>
</evidence>
<dbReference type="PIRSF" id="PIRSF002465">
    <property type="entry name" value="Phsphlp_syn_PlsX"/>
    <property type="match status" value="1"/>
</dbReference>
<evidence type="ECO:0000313" key="12">
    <source>
        <dbReference type="Proteomes" id="UP000065641"/>
    </source>
</evidence>
<keyword evidence="4 10" id="KW-0808">Transferase</keyword>
<comment type="pathway">
    <text evidence="10">Lipid metabolism; phospholipid metabolism.</text>
</comment>
<dbReference type="NCBIfam" id="TIGR00182">
    <property type="entry name" value="plsX"/>
    <property type="match status" value="1"/>
</dbReference>
<evidence type="ECO:0000256" key="7">
    <source>
        <dbReference type="ARBA" id="ARBA00023264"/>
    </source>
</evidence>
<dbReference type="GO" id="GO:0006633">
    <property type="term" value="P:fatty acid biosynthetic process"/>
    <property type="evidence" value="ECO:0007669"/>
    <property type="project" value="UniProtKB-UniRule"/>
</dbReference>
<dbReference type="GO" id="GO:0005737">
    <property type="term" value="C:cytoplasm"/>
    <property type="evidence" value="ECO:0007669"/>
    <property type="project" value="UniProtKB-SubCell"/>
</dbReference>
<gene>
    <name evidence="10" type="primary">plsX</name>
    <name evidence="11" type="ORF">PS2015_1506</name>
</gene>
<dbReference type="GO" id="GO:0043811">
    <property type="term" value="F:phosphate:acyl-[acyl carrier protein] acyltransferase activity"/>
    <property type="evidence" value="ECO:0007669"/>
    <property type="project" value="UniProtKB-UniRule"/>
</dbReference>
<evidence type="ECO:0000256" key="10">
    <source>
        <dbReference type="HAMAP-Rule" id="MF_00019"/>
    </source>
</evidence>
<comment type="function">
    <text evidence="10">Catalyzes the reversible formation of acyl-phosphate (acyl-PO(4)) from acyl-[acyl-carrier-protein] (acyl-ACP). This enzyme utilizes acyl-ACP as fatty acyl donor, but not acyl-CoA.</text>
</comment>
<evidence type="ECO:0000256" key="5">
    <source>
        <dbReference type="ARBA" id="ARBA00023098"/>
    </source>
</evidence>
<evidence type="ECO:0000256" key="4">
    <source>
        <dbReference type="ARBA" id="ARBA00022679"/>
    </source>
</evidence>
<dbReference type="InterPro" id="IPR012281">
    <property type="entry name" value="Phospholipid_synth_PlsX-like"/>
</dbReference>
<dbReference type="KEGG" id="pspi:PS2015_1506"/>
<dbReference type="HAMAP" id="MF_00019">
    <property type="entry name" value="PlsX"/>
    <property type="match status" value="1"/>
</dbReference>
<comment type="subcellular location">
    <subcellularLocation>
        <location evidence="10">Cytoplasm</location>
    </subcellularLocation>
    <text evidence="10">Associated with the membrane possibly through PlsY.</text>
</comment>
<comment type="catalytic activity">
    <reaction evidence="1 10">
        <text>a fatty acyl-[ACP] + phosphate = an acyl phosphate + holo-[ACP]</text>
        <dbReference type="Rhea" id="RHEA:42292"/>
        <dbReference type="Rhea" id="RHEA-COMP:9685"/>
        <dbReference type="Rhea" id="RHEA-COMP:14125"/>
        <dbReference type="ChEBI" id="CHEBI:43474"/>
        <dbReference type="ChEBI" id="CHEBI:59918"/>
        <dbReference type="ChEBI" id="CHEBI:64479"/>
        <dbReference type="ChEBI" id="CHEBI:138651"/>
        <dbReference type="EC" id="2.3.1.274"/>
    </reaction>
</comment>
<dbReference type="SUPFAM" id="SSF53659">
    <property type="entry name" value="Isocitrate/Isopropylmalate dehydrogenase-like"/>
    <property type="match status" value="1"/>
</dbReference>
<keyword evidence="11" id="KW-0012">Acyltransferase</keyword>
<dbReference type="PANTHER" id="PTHR30100:SF1">
    <property type="entry name" value="PHOSPHATE ACYLTRANSFERASE"/>
    <property type="match status" value="1"/>
</dbReference>
<dbReference type="EC" id="2.3.1.274" evidence="8 10"/>
<sequence length="335" mass="36298">MGGDYGPPVTIPAAIDALGRHAELHLLLAGRHSEIEPYLEQLSDELRQRVTVVDAQQIISNHDRPDSILRSFRDSSMFRAVDLVRQGMADASVSAGNTGALLLAGRHLLKTIPGIAKPAIMAIIPATRPGGYSYLLDVGANISSTARELYQFARMGAVVAQSLSGRPQARVALLNIGAEEIKGTAQIKEAATLLQSCRDINFTGYIEGNQIFDGAADVIVCDGFTGNVTIKTSAGAVKAMQRLMHQSMQRRWYYQLFGWIFKPFFSDLQKNLRPSRYNGAALVGLQGIIVKSHGDADQQGFVHAIEHALKQTRDNVPAMIASRMASASDLTDPSI</sequence>
<dbReference type="Proteomes" id="UP000065641">
    <property type="component" value="Chromosome"/>
</dbReference>
<keyword evidence="6 10" id="KW-0594">Phospholipid biosynthesis</keyword>
<name>A0A0S2KDI0_9GAMM</name>
<reference evidence="11 12" key="1">
    <citation type="submission" date="2015-11" db="EMBL/GenBank/DDBJ databases">
        <authorList>
            <person name="Zhang Y."/>
            <person name="Guo Z."/>
        </authorList>
    </citation>
    <scope>NUCLEOTIDE SEQUENCE [LARGE SCALE GENOMIC DNA]</scope>
    <source>
        <strain evidence="11 12">KCTC 32221</strain>
    </source>
</reference>
<evidence type="ECO:0000256" key="8">
    <source>
        <dbReference type="ARBA" id="ARBA00024069"/>
    </source>
</evidence>
<evidence type="ECO:0000256" key="6">
    <source>
        <dbReference type="ARBA" id="ARBA00023209"/>
    </source>
</evidence>
<dbReference type="AlphaFoldDB" id="A0A0S2KDI0"/>
<keyword evidence="5 10" id="KW-0443">Lipid metabolism</keyword>
<dbReference type="Pfam" id="PF02504">
    <property type="entry name" value="FA_synthesis"/>
    <property type="match status" value="1"/>
</dbReference>
<dbReference type="InterPro" id="IPR003664">
    <property type="entry name" value="FA_synthesis"/>
</dbReference>
<comment type="similarity">
    <text evidence="10">Belongs to the PlsX family.</text>
</comment>
<organism evidence="11 12">
    <name type="scientific">Pseudohongiella spirulinae</name>
    <dbReference type="NCBI Taxonomy" id="1249552"/>
    <lineage>
        <taxon>Bacteria</taxon>
        <taxon>Pseudomonadati</taxon>
        <taxon>Pseudomonadota</taxon>
        <taxon>Gammaproteobacteria</taxon>
        <taxon>Pseudomonadales</taxon>
        <taxon>Pseudohongiellaceae</taxon>
        <taxon>Pseudohongiella</taxon>
    </lineage>
</organism>
<protein>
    <recommendedName>
        <fullName evidence="8 10">Phosphate acyltransferase</fullName>
        <ecNumber evidence="8 10">2.3.1.274</ecNumber>
    </recommendedName>
    <alternativeName>
        <fullName evidence="10">Acyl-ACP phosphotransacylase</fullName>
    </alternativeName>
    <alternativeName>
        <fullName evidence="10">Acyl-[acyl-carrier-protein]--phosphate acyltransferase</fullName>
    </alternativeName>
    <alternativeName>
        <fullName evidence="10">Phosphate-acyl-ACP acyltransferase</fullName>
    </alternativeName>
</protein>
<dbReference type="PATRIC" id="fig|1249552.3.peg.1510"/>
<dbReference type="UniPathway" id="UPA00085"/>
<keyword evidence="12" id="KW-1185">Reference proteome</keyword>